<dbReference type="Gene3D" id="3.30.230.10">
    <property type="match status" value="1"/>
</dbReference>
<sequence length="131" mass="13744">MTVSITARPDSSARRFGFIVSKAVGNAVVRNRVRRRLKAICSEYVTIPDAAVHDDSAATFEDPSSGDSARRSPAGGADIVLRAHPPTATIDWDSLRSDVDGLLSKALGASVTPSVPHSADANVSRETVEGS</sequence>
<dbReference type="InterPro" id="IPR020568">
    <property type="entry name" value="Ribosomal_Su5_D2-typ_SF"/>
</dbReference>
<dbReference type="GO" id="GO:0030677">
    <property type="term" value="C:ribonuclease P complex"/>
    <property type="evidence" value="ECO:0007669"/>
    <property type="project" value="TreeGrafter"/>
</dbReference>
<organism evidence="8 9">
    <name type="scientific">Homoserinimonas aerilata</name>
    <dbReference type="NCBI Taxonomy" id="1162970"/>
    <lineage>
        <taxon>Bacteria</taxon>
        <taxon>Bacillati</taxon>
        <taxon>Actinomycetota</taxon>
        <taxon>Actinomycetes</taxon>
        <taxon>Micrococcales</taxon>
        <taxon>Microbacteriaceae</taxon>
        <taxon>Homoserinimonas</taxon>
    </lineage>
</organism>
<keyword evidence="4" id="KW-0255">Endonuclease</keyword>
<dbReference type="PROSITE" id="PS00648">
    <property type="entry name" value="RIBONUCLEASE_P"/>
    <property type="match status" value="1"/>
</dbReference>
<dbReference type="InterPro" id="IPR020539">
    <property type="entry name" value="RNase_P_CS"/>
</dbReference>
<dbReference type="PANTHER" id="PTHR33992:SF1">
    <property type="entry name" value="RIBONUCLEASE P PROTEIN COMPONENT"/>
    <property type="match status" value="1"/>
</dbReference>
<dbReference type="Proteomes" id="UP000317998">
    <property type="component" value="Unassembled WGS sequence"/>
</dbReference>
<dbReference type="Pfam" id="PF00825">
    <property type="entry name" value="Ribonuclease_P"/>
    <property type="match status" value="1"/>
</dbReference>
<keyword evidence="9" id="KW-1185">Reference proteome</keyword>
<feature type="region of interest" description="Disordered" evidence="7">
    <location>
        <begin position="111"/>
        <end position="131"/>
    </location>
</feature>
<evidence type="ECO:0000313" key="8">
    <source>
        <dbReference type="EMBL" id="TQL46544.1"/>
    </source>
</evidence>
<keyword evidence="2" id="KW-0819">tRNA processing</keyword>
<evidence type="ECO:0000313" key="9">
    <source>
        <dbReference type="Proteomes" id="UP000317998"/>
    </source>
</evidence>
<evidence type="ECO:0000256" key="4">
    <source>
        <dbReference type="ARBA" id="ARBA00022759"/>
    </source>
</evidence>
<name>A0A542YF02_9MICO</name>
<dbReference type="AlphaFoldDB" id="A0A542YF02"/>
<evidence type="ECO:0000256" key="3">
    <source>
        <dbReference type="ARBA" id="ARBA00022722"/>
    </source>
</evidence>
<reference evidence="8 9" key="1">
    <citation type="submission" date="2019-06" db="EMBL/GenBank/DDBJ databases">
        <title>Sequencing the genomes of 1000 actinobacteria strains.</title>
        <authorList>
            <person name="Klenk H.-P."/>
        </authorList>
    </citation>
    <scope>NUCLEOTIDE SEQUENCE [LARGE SCALE GENOMIC DNA]</scope>
    <source>
        <strain evidence="8 9">DSM 26477</strain>
    </source>
</reference>
<evidence type="ECO:0000256" key="1">
    <source>
        <dbReference type="ARBA" id="ARBA00002663"/>
    </source>
</evidence>
<dbReference type="InterPro" id="IPR000100">
    <property type="entry name" value="RNase_P"/>
</dbReference>
<evidence type="ECO:0000256" key="7">
    <source>
        <dbReference type="SAM" id="MobiDB-lite"/>
    </source>
</evidence>
<dbReference type="InterPro" id="IPR014721">
    <property type="entry name" value="Ribsml_uS5_D2-typ_fold_subgr"/>
</dbReference>
<evidence type="ECO:0000256" key="6">
    <source>
        <dbReference type="ARBA" id="ARBA00022884"/>
    </source>
</evidence>
<accession>A0A542YF02</accession>
<protein>
    <submittedName>
        <fullName evidence="8">Ribonuclease P protein component</fullName>
    </submittedName>
</protein>
<dbReference type="EMBL" id="VFOM01000002">
    <property type="protein sequence ID" value="TQL46544.1"/>
    <property type="molecule type" value="Genomic_DNA"/>
</dbReference>
<feature type="region of interest" description="Disordered" evidence="7">
    <location>
        <begin position="55"/>
        <end position="80"/>
    </location>
</feature>
<dbReference type="GO" id="GO:0042781">
    <property type="term" value="F:3'-tRNA processing endoribonuclease activity"/>
    <property type="evidence" value="ECO:0007669"/>
    <property type="project" value="TreeGrafter"/>
</dbReference>
<comment type="caution">
    <text evidence="8">The sequence shown here is derived from an EMBL/GenBank/DDBJ whole genome shotgun (WGS) entry which is preliminary data.</text>
</comment>
<keyword evidence="5" id="KW-0378">Hydrolase</keyword>
<dbReference type="GO" id="GO:0004526">
    <property type="term" value="F:ribonuclease P activity"/>
    <property type="evidence" value="ECO:0007669"/>
    <property type="project" value="InterPro"/>
</dbReference>
<keyword evidence="3" id="KW-0540">Nuclease</keyword>
<proteinExistence type="predicted"/>
<keyword evidence="6" id="KW-0694">RNA-binding</keyword>
<gene>
    <name evidence="8" type="ORF">FB562_2068</name>
</gene>
<dbReference type="GO" id="GO:0000049">
    <property type="term" value="F:tRNA binding"/>
    <property type="evidence" value="ECO:0007669"/>
    <property type="project" value="InterPro"/>
</dbReference>
<evidence type="ECO:0000256" key="5">
    <source>
        <dbReference type="ARBA" id="ARBA00022801"/>
    </source>
</evidence>
<dbReference type="SUPFAM" id="SSF54211">
    <property type="entry name" value="Ribosomal protein S5 domain 2-like"/>
    <property type="match status" value="1"/>
</dbReference>
<comment type="function">
    <text evidence="1">RNaseP catalyzes the removal of the 5'-leader sequence from pre-tRNA to produce the mature 5'-terminus. It can also cleave other RNA substrates such as 4.5S RNA. The protein component plays an auxiliary but essential role in vivo by binding to the 5'-leader sequence and broadening the substrate specificity of the ribozyme.</text>
</comment>
<dbReference type="PANTHER" id="PTHR33992">
    <property type="entry name" value="RIBONUCLEASE P PROTEIN COMPONENT"/>
    <property type="match status" value="1"/>
</dbReference>
<evidence type="ECO:0000256" key="2">
    <source>
        <dbReference type="ARBA" id="ARBA00022694"/>
    </source>
</evidence>